<evidence type="ECO:0000313" key="3">
    <source>
        <dbReference type="WBParaSite" id="TCNE_0001815001-mRNA-1"/>
    </source>
</evidence>
<sequence length="41" mass="4785">MREYNNRDVKSNEAELDPCIAAEVRMKKGILSPRYVNCLRT</sequence>
<protein>
    <submittedName>
        <fullName evidence="3">Transcriptional regulator</fullName>
    </submittedName>
</protein>
<keyword evidence="2" id="KW-1185">Reference proteome</keyword>
<evidence type="ECO:0000313" key="2">
    <source>
        <dbReference type="Proteomes" id="UP000050794"/>
    </source>
</evidence>
<dbReference type="EMBL" id="UYWY01025179">
    <property type="protein sequence ID" value="VDM49467.1"/>
    <property type="molecule type" value="Genomic_DNA"/>
</dbReference>
<dbReference type="AlphaFoldDB" id="A0A183VBM6"/>
<organism evidence="2 3">
    <name type="scientific">Toxocara canis</name>
    <name type="common">Canine roundworm</name>
    <dbReference type="NCBI Taxonomy" id="6265"/>
    <lineage>
        <taxon>Eukaryota</taxon>
        <taxon>Metazoa</taxon>
        <taxon>Ecdysozoa</taxon>
        <taxon>Nematoda</taxon>
        <taxon>Chromadorea</taxon>
        <taxon>Rhabditida</taxon>
        <taxon>Spirurina</taxon>
        <taxon>Ascaridomorpha</taxon>
        <taxon>Ascaridoidea</taxon>
        <taxon>Toxocaridae</taxon>
        <taxon>Toxocara</taxon>
    </lineage>
</organism>
<evidence type="ECO:0000313" key="1">
    <source>
        <dbReference type="EMBL" id="VDM49467.1"/>
    </source>
</evidence>
<accession>A0A183VBM6</accession>
<reference evidence="3" key="1">
    <citation type="submission" date="2016-06" db="UniProtKB">
        <authorList>
            <consortium name="WormBaseParasite"/>
        </authorList>
    </citation>
    <scope>IDENTIFICATION</scope>
</reference>
<proteinExistence type="predicted"/>
<dbReference type="WBParaSite" id="TCNE_0001815001-mRNA-1">
    <property type="protein sequence ID" value="TCNE_0001815001-mRNA-1"/>
    <property type="gene ID" value="TCNE_0001815001"/>
</dbReference>
<dbReference type="Proteomes" id="UP000050794">
    <property type="component" value="Unassembled WGS sequence"/>
</dbReference>
<reference evidence="1 2" key="2">
    <citation type="submission" date="2018-11" db="EMBL/GenBank/DDBJ databases">
        <authorList>
            <consortium name="Pathogen Informatics"/>
        </authorList>
    </citation>
    <scope>NUCLEOTIDE SEQUENCE [LARGE SCALE GENOMIC DNA]</scope>
</reference>
<gene>
    <name evidence="1" type="ORF">TCNE_LOCUS18146</name>
</gene>
<name>A0A183VBM6_TOXCA</name>